<dbReference type="SMART" id="SM00987">
    <property type="entry name" value="UreE_C"/>
    <property type="match status" value="1"/>
</dbReference>
<name>A0A840YYZ2_9SPHN</name>
<proteinExistence type="predicted"/>
<evidence type="ECO:0000256" key="1">
    <source>
        <dbReference type="ARBA" id="ARBA00022485"/>
    </source>
</evidence>
<dbReference type="EMBL" id="JACIJI010000002">
    <property type="protein sequence ID" value="MBB5718908.1"/>
    <property type="molecule type" value="Genomic_DNA"/>
</dbReference>
<keyword evidence="6" id="KW-0411">Iron-sulfur</keyword>
<dbReference type="InterPro" id="IPR036895">
    <property type="entry name" value="Uracil-DNA_glycosylase-like_sf"/>
</dbReference>
<keyword evidence="5" id="KW-0408">Iron</keyword>
<dbReference type="GO" id="GO:0046872">
    <property type="term" value="F:metal ion binding"/>
    <property type="evidence" value="ECO:0007669"/>
    <property type="project" value="UniProtKB-KW"/>
</dbReference>
<evidence type="ECO:0000256" key="2">
    <source>
        <dbReference type="ARBA" id="ARBA00022723"/>
    </source>
</evidence>
<evidence type="ECO:0000313" key="10">
    <source>
        <dbReference type="EMBL" id="MBB5718908.1"/>
    </source>
</evidence>
<comment type="caution">
    <text evidence="10">The sequence shown here is derived from an EMBL/GenBank/DDBJ whole genome shotgun (WGS) entry which is preliminary data.</text>
</comment>
<accession>A0A840YYZ2</accession>
<dbReference type="InterPro" id="IPR051536">
    <property type="entry name" value="UDG_Type-4/5"/>
</dbReference>
<dbReference type="PANTHER" id="PTHR33693">
    <property type="entry name" value="TYPE-5 URACIL-DNA GLYCOSYLASE"/>
    <property type="match status" value="1"/>
</dbReference>
<dbReference type="RefSeq" id="WP_345575553.1">
    <property type="nucleotide sequence ID" value="NZ_BAABIF010000013.1"/>
</dbReference>
<dbReference type="GO" id="GO:0006281">
    <property type="term" value="P:DNA repair"/>
    <property type="evidence" value="ECO:0007669"/>
    <property type="project" value="UniProtKB-KW"/>
</dbReference>
<evidence type="ECO:0000256" key="5">
    <source>
        <dbReference type="ARBA" id="ARBA00023004"/>
    </source>
</evidence>
<dbReference type="Gene3D" id="3.40.470.10">
    <property type="entry name" value="Uracil-DNA glycosylase-like domain"/>
    <property type="match status" value="1"/>
</dbReference>
<dbReference type="Pfam" id="PF03167">
    <property type="entry name" value="UDG"/>
    <property type="match status" value="1"/>
</dbReference>
<dbReference type="SMART" id="SM00986">
    <property type="entry name" value="UDG"/>
    <property type="match status" value="1"/>
</dbReference>
<feature type="region of interest" description="Disordered" evidence="8">
    <location>
        <begin position="36"/>
        <end position="60"/>
    </location>
</feature>
<evidence type="ECO:0000256" key="4">
    <source>
        <dbReference type="ARBA" id="ARBA00022801"/>
    </source>
</evidence>
<evidence type="ECO:0000256" key="6">
    <source>
        <dbReference type="ARBA" id="ARBA00023014"/>
    </source>
</evidence>
<keyword evidence="3" id="KW-0227">DNA damage</keyword>
<keyword evidence="2" id="KW-0479">Metal-binding</keyword>
<gene>
    <name evidence="10" type="ORF">FHR23_001831</name>
</gene>
<dbReference type="EC" id="2.7.7.7" evidence="10"/>
<dbReference type="Proteomes" id="UP000554342">
    <property type="component" value="Unassembled WGS sequence"/>
</dbReference>
<keyword evidence="1" id="KW-0004">4Fe-4S</keyword>
<evidence type="ECO:0000256" key="7">
    <source>
        <dbReference type="ARBA" id="ARBA00023204"/>
    </source>
</evidence>
<dbReference type="InterPro" id="IPR005122">
    <property type="entry name" value="Uracil-DNA_glycosylase-like"/>
</dbReference>
<dbReference type="AlphaFoldDB" id="A0A840YYZ2"/>
<evidence type="ECO:0000256" key="8">
    <source>
        <dbReference type="SAM" id="MobiDB-lite"/>
    </source>
</evidence>
<protein>
    <submittedName>
        <fullName evidence="10">DNA polymerase</fullName>
        <ecNumber evidence="10">2.7.7.7</ecNumber>
    </submittedName>
</protein>
<evidence type="ECO:0000256" key="3">
    <source>
        <dbReference type="ARBA" id="ARBA00022763"/>
    </source>
</evidence>
<keyword evidence="10" id="KW-0548">Nucleotidyltransferase</keyword>
<reference evidence="10 11" key="1">
    <citation type="submission" date="2020-08" db="EMBL/GenBank/DDBJ databases">
        <title>Genomic Encyclopedia of Type Strains, Phase IV (KMG-IV): sequencing the most valuable type-strain genomes for metagenomic binning, comparative biology and taxonomic classification.</title>
        <authorList>
            <person name="Goeker M."/>
        </authorList>
    </citation>
    <scope>NUCLEOTIDE SEQUENCE [LARGE SCALE GENOMIC DNA]</scope>
    <source>
        <strain evidence="10 11">DSM 27203</strain>
    </source>
</reference>
<keyword evidence="10" id="KW-0808">Transferase</keyword>
<evidence type="ECO:0000313" key="11">
    <source>
        <dbReference type="Proteomes" id="UP000554342"/>
    </source>
</evidence>
<keyword evidence="4" id="KW-0378">Hydrolase</keyword>
<dbReference type="GO" id="GO:0051539">
    <property type="term" value="F:4 iron, 4 sulfur cluster binding"/>
    <property type="evidence" value="ECO:0007669"/>
    <property type="project" value="UniProtKB-KW"/>
</dbReference>
<organism evidence="10 11">
    <name type="scientific">Stakelama sediminis</name>
    <dbReference type="NCBI Taxonomy" id="463200"/>
    <lineage>
        <taxon>Bacteria</taxon>
        <taxon>Pseudomonadati</taxon>
        <taxon>Pseudomonadota</taxon>
        <taxon>Alphaproteobacteria</taxon>
        <taxon>Sphingomonadales</taxon>
        <taxon>Sphingomonadaceae</taxon>
        <taxon>Stakelama</taxon>
    </lineage>
</organism>
<keyword evidence="7" id="KW-0234">DNA repair</keyword>
<sequence>MDQVTDWHTVAASTLEWWDTAGVDTLVEDTPRDWLTPAPAPVANREPVTPAADNAPAPVPAMPDTIEAFVRWRTSEHAPERSWNAPLLTPRLIADAKLLIFTDMPEAEDAEEGRLLGGAPGRLFDRMLAAIGLSRDEIALSGIALARPASGQIAREDERALRALALHQLVLTTPKRVLLLGQAASRALIAPERAGLRGSLEAINHQGRKYEAIATFHPRFLLQRPAAKGESWKDLQRLMGGIDS</sequence>
<dbReference type="GO" id="GO:0003887">
    <property type="term" value="F:DNA-directed DNA polymerase activity"/>
    <property type="evidence" value="ECO:0007669"/>
    <property type="project" value="UniProtKB-EC"/>
</dbReference>
<keyword evidence="11" id="KW-1185">Reference proteome</keyword>
<evidence type="ECO:0000259" key="9">
    <source>
        <dbReference type="SMART" id="SM00986"/>
    </source>
</evidence>
<dbReference type="PANTHER" id="PTHR33693:SF1">
    <property type="entry name" value="TYPE-4 URACIL-DNA GLYCOSYLASE"/>
    <property type="match status" value="1"/>
</dbReference>
<dbReference type="SUPFAM" id="SSF52141">
    <property type="entry name" value="Uracil-DNA glycosylase-like"/>
    <property type="match status" value="1"/>
</dbReference>
<dbReference type="GO" id="GO:0097506">
    <property type="term" value="F:deaminated base DNA N-glycosylase activity"/>
    <property type="evidence" value="ECO:0007669"/>
    <property type="project" value="UniProtKB-ARBA"/>
</dbReference>
<feature type="domain" description="Uracil-DNA glycosylase-like" evidence="9">
    <location>
        <begin position="89"/>
        <end position="236"/>
    </location>
</feature>